<reference evidence="1" key="1">
    <citation type="journal article" date="2022" name="bioRxiv">
        <title>Population genetic analysis of Ophidiomyces ophidiicola, the causative agent of snake fungal disease, indicates recent introductions to the USA.</title>
        <authorList>
            <person name="Ladner J.T."/>
            <person name="Palmer J.M."/>
            <person name="Ettinger C.L."/>
            <person name="Stajich J.E."/>
            <person name="Farrell T.M."/>
            <person name="Glorioso B.M."/>
            <person name="Lawson B."/>
            <person name="Price S.J."/>
            <person name="Stengle A.G."/>
            <person name="Grear D.A."/>
            <person name="Lorch J.M."/>
        </authorList>
    </citation>
    <scope>NUCLEOTIDE SEQUENCE</scope>
    <source>
        <strain evidence="1">NWHC 24266-5</strain>
    </source>
</reference>
<evidence type="ECO:0000313" key="1">
    <source>
        <dbReference type="EMBL" id="KAI2388534.1"/>
    </source>
</evidence>
<proteinExistence type="predicted"/>
<comment type="caution">
    <text evidence="1">The sequence shown here is derived from an EMBL/GenBank/DDBJ whole genome shotgun (WGS) entry which is preliminary data.</text>
</comment>
<dbReference type="EMBL" id="JALBCA010000030">
    <property type="protein sequence ID" value="KAI2388534.1"/>
    <property type="molecule type" value="Genomic_DNA"/>
</dbReference>
<sequence>MAETQPENSALILNDPLPLPSESHSPLDQSFPVVPVSQSHGSIQSAVQESILTQMSSYEPSRPAGLFETQCTPLYQHILDQWWEEDTLPILWSFNVGDIKRILRFRLYRDDEFPKRILRHRNTATLTEFLTTLLPTSYDLIFGLTHYEKVNELVRVCRTRSFQVSWGWFPDCVGDALPSTIALEIDMESILHFKTVPFEDWVRYCLGYPTSSVTWFLELHNELYHMVAVHLSRFPPKSSIYTEVEKHLRFRNPWAHRAILQCLKDRGLVNPRGSSNNRISTFLVEPIQTFFASPPGPFVQFLKRLSVLSVRFTRQYHERSDINWATPFQTRFPHLNELVASHPITSLAKRLTYSNEREFNAFSLKAYDQNNDAEFQTLVDNWYLLSTSIEDCCIAFPEMFNYFKDCAKVLLSMRNYYAATAILYGLQEGEPTSYILSPLASNDSLLDSCFNLLDSTGNYAVYRRTMEERPGLPFLHPHIKEYRTRGRIAISRLFPLSL</sequence>
<gene>
    <name evidence="1" type="ORF">LOY88_002517</name>
</gene>
<protein>
    <submittedName>
        <fullName evidence="1">Uncharacterized protein</fullName>
    </submittedName>
</protein>
<accession>A0ACB8V0W7</accession>
<name>A0ACB8V0W7_9EURO</name>
<organism evidence="1">
    <name type="scientific">Ophidiomyces ophidiicola</name>
    <dbReference type="NCBI Taxonomy" id="1387563"/>
    <lineage>
        <taxon>Eukaryota</taxon>
        <taxon>Fungi</taxon>
        <taxon>Dikarya</taxon>
        <taxon>Ascomycota</taxon>
        <taxon>Pezizomycotina</taxon>
        <taxon>Eurotiomycetes</taxon>
        <taxon>Eurotiomycetidae</taxon>
        <taxon>Onygenales</taxon>
        <taxon>Onygenaceae</taxon>
        <taxon>Ophidiomyces</taxon>
    </lineage>
</organism>